<evidence type="ECO:0000256" key="12">
    <source>
        <dbReference type="RuleBase" id="RU003692"/>
    </source>
</evidence>
<keyword evidence="8 12" id="KW-0520">NAD</keyword>
<comment type="similarity">
    <text evidence="2 12">Belongs to the class-I pyridine nucleotide-disulfide oxidoreductase family.</text>
</comment>
<evidence type="ECO:0000259" key="13">
    <source>
        <dbReference type="PROSITE" id="PS50968"/>
    </source>
</evidence>
<feature type="domain" description="Lipoyl-binding" evidence="13">
    <location>
        <begin position="1"/>
        <end position="74"/>
    </location>
</feature>
<evidence type="ECO:0000256" key="2">
    <source>
        <dbReference type="ARBA" id="ARBA00007532"/>
    </source>
</evidence>
<reference evidence="14" key="1">
    <citation type="submission" date="2020-09" db="EMBL/GenBank/DDBJ databases">
        <title>A novel bacterium of genus Mangrovicoccus, isolated from South China Sea.</title>
        <authorList>
            <person name="Huang H."/>
            <person name="Mo K."/>
            <person name="Hu Y."/>
        </authorList>
    </citation>
    <scope>NUCLEOTIDE SEQUENCE</scope>
    <source>
        <strain evidence="14">HB182678</strain>
    </source>
</reference>
<dbReference type="InterPro" id="IPR023753">
    <property type="entry name" value="FAD/NAD-binding_dom"/>
</dbReference>
<dbReference type="InterPro" id="IPR011053">
    <property type="entry name" value="Single_hybrid_motif"/>
</dbReference>
<dbReference type="Pfam" id="PF02852">
    <property type="entry name" value="Pyr_redox_dim"/>
    <property type="match status" value="1"/>
</dbReference>
<evidence type="ECO:0000256" key="7">
    <source>
        <dbReference type="ARBA" id="ARBA00023002"/>
    </source>
</evidence>
<dbReference type="FunFam" id="3.30.390.30:FF:000001">
    <property type="entry name" value="Dihydrolipoyl dehydrogenase"/>
    <property type="match status" value="1"/>
</dbReference>
<evidence type="ECO:0000256" key="10">
    <source>
        <dbReference type="ARBA" id="ARBA00023284"/>
    </source>
</evidence>
<protein>
    <recommendedName>
        <fullName evidence="3 12">Dihydrolipoyl dehydrogenase</fullName>
        <ecNumber evidence="3 12">1.8.1.4</ecNumber>
    </recommendedName>
</protein>
<evidence type="ECO:0000256" key="6">
    <source>
        <dbReference type="ARBA" id="ARBA00022827"/>
    </source>
</evidence>
<dbReference type="Proteomes" id="UP000609121">
    <property type="component" value="Unassembled WGS sequence"/>
</dbReference>
<dbReference type="NCBIfam" id="TIGR01350">
    <property type="entry name" value="lipoamide_DH"/>
    <property type="match status" value="1"/>
</dbReference>
<dbReference type="SUPFAM" id="SSF55424">
    <property type="entry name" value="FAD/NAD-linked reductases, dimerisation (C-terminal) domain"/>
    <property type="match status" value="1"/>
</dbReference>
<keyword evidence="15" id="KW-1185">Reference proteome</keyword>
<dbReference type="InterPro" id="IPR003016">
    <property type="entry name" value="2-oxoA_DH_lipoyl-BS"/>
</dbReference>
<dbReference type="GO" id="GO:0004148">
    <property type="term" value="F:dihydrolipoyl dehydrogenase (NADH) activity"/>
    <property type="evidence" value="ECO:0007669"/>
    <property type="project" value="UniProtKB-EC"/>
</dbReference>
<dbReference type="Gene3D" id="3.30.390.30">
    <property type="match status" value="1"/>
</dbReference>
<dbReference type="InterPro" id="IPR000089">
    <property type="entry name" value="Biotin_lipoyl"/>
</dbReference>
<dbReference type="AlphaFoldDB" id="A0A8J7CYM4"/>
<keyword evidence="4 12" id="KW-0285">Flavoprotein</keyword>
<dbReference type="FunFam" id="2.40.50.100:FF:000009">
    <property type="entry name" value="Acetyltransferase component of pyruvate dehydrogenase complex"/>
    <property type="match status" value="2"/>
</dbReference>
<dbReference type="CDD" id="cd06849">
    <property type="entry name" value="lipoyl_domain"/>
    <property type="match status" value="2"/>
</dbReference>
<dbReference type="PROSITE" id="PS00189">
    <property type="entry name" value="LIPOYL"/>
    <property type="match status" value="2"/>
</dbReference>
<evidence type="ECO:0000256" key="1">
    <source>
        <dbReference type="ARBA" id="ARBA00001938"/>
    </source>
</evidence>
<keyword evidence="7 12" id="KW-0560">Oxidoreductase</keyword>
<dbReference type="Gene3D" id="2.40.50.100">
    <property type="match status" value="2"/>
</dbReference>
<evidence type="ECO:0000313" key="14">
    <source>
        <dbReference type="EMBL" id="MBE3636718.1"/>
    </source>
</evidence>
<dbReference type="InterPro" id="IPR004099">
    <property type="entry name" value="Pyr_nucl-diS_OxRdtase_dimer"/>
</dbReference>
<evidence type="ECO:0000256" key="9">
    <source>
        <dbReference type="ARBA" id="ARBA00023157"/>
    </source>
</evidence>
<evidence type="ECO:0000256" key="11">
    <source>
        <dbReference type="ARBA" id="ARBA00049187"/>
    </source>
</evidence>
<accession>A0A8J7CYM4</accession>
<keyword evidence="5" id="KW-0450">Lipoyl</keyword>
<dbReference type="PROSITE" id="PS00076">
    <property type="entry name" value="PYRIDINE_REDOX_1"/>
    <property type="match status" value="1"/>
</dbReference>
<dbReference type="PRINTS" id="PR00411">
    <property type="entry name" value="PNDRDTASEI"/>
</dbReference>
<keyword evidence="6 12" id="KW-0274">FAD</keyword>
<dbReference type="RefSeq" id="WP_193178899.1">
    <property type="nucleotide sequence ID" value="NZ_JACVXA010000001.1"/>
</dbReference>
<dbReference type="InterPro" id="IPR012999">
    <property type="entry name" value="Pyr_OxRdtase_I_AS"/>
</dbReference>
<evidence type="ECO:0000256" key="5">
    <source>
        <dbReference type="ARBA" id="ARBA00022823"/>
    </source>
</evidence>
<dbReference type="EC" id="1.8.1.4" evidence="3 12"/>
<dbReference type="InterPro" id="IPR050151">
    <property type="entry name" value="Class-I_Pyr_Nuc-Dis_Oxidored"/>
</dbReference>
<comment type="caution">
    <text evidence="14">The sequence shown here is derived from an EMBL/GenBank/DDBJ whole genome shotgun (WGS) entry which is preliminary data.</text>
</comment>
<gene>
    <name evidence="14" type="primary">lpdA</name>
    <name evidence="14" type="ORF">ICN82_00710</name>
</gene>
<evidence type="ECO:0000256" key="8">
    <source>
        <dbReference type="ARBA" id="ARBA00023027"/>
    </source>
</evidence>
<organism evidence="14 15">
    <name type="scientific">Mangrovicoccus algicola</name>
    <dbReference type="NCBI Taxonomy" id="2771008"/>
    <lineage>
        <taxon>Bacteria</taxon>
        <taxon>Pseudomonadati</taxon>
        <taxon>Pseudomonadota</taxon>
        <taxon>Alphaproteobacteria</taxon>
        <taxon>Rhodobacterales</taxon>
        <taxon>Paracoccaceae</taxon>
        <taxon>Mangrovicoccus</taxon>
    </lineage>
</organism>
<keyword evidence="9" id="KW-1015">Disulfide bond</keyword>
<evidence type="ECO:0000256" key="4">
    <source>
        <dbReference type="ARBA" id="ARBA00022630"/>
    </source>
</evidence>
<dbReference type="Gene3D" id="3.50.50.60">
    <property type="entry name" value="FAD/NAD(P)-binding domain"/>
    <property type="match status" value="2"/>
</dbReference>
<dbReference type="GO" id="GO:0050660">
    <property type="term" value="F:flavin adenine dinucleotide binding"/>
    <property type="evidence" value="ECO:0007669"/>
    <property type="project" value="InterPro"/>
</dbReference>
<comment type="catalytic activity">
    <reaction evidence="11 12">
        <text>N(6)-[(R)-dihydrolipoyl]-L-lysyl-[protein] + NAD(+) = N(6)-[(R)-lipoyl]-L-lysyl-[protein] + NADH + H(+)</text>
        <dbReference type="Rhea" id="RHEA:15045"/>
        <dbReference type="Rhea" id="RHEA-COMP:10474"/>
        <dbReference type="Rhea" id="RHEA-COMP:10475"/>
        <dbReference type="ChEBI" id="CHEBI:15378"/>
        <dbReference type="ChEBI" id="CHEBI:57540"/>
        <dbReference type="ChEBI" id="CHEBI:57945"/>
        <dbReference type="ChEBI" id="CHEBI:83099"/>
        <dbReference type="ChEBI" id="CHEBI:83100"/>
        <dbReference type="EC" id="1.8.1.4"/>
    </reaction>
</comment>
<dbReference type="PANTHER" id="PTHR22912:SF160">
    <property type="entry name" value="DIHYDROLIPOYL DEHYDROGENASE"/>
    <property type="match status" value="1"/>
</dbReference>
<comment type="cofactor">
    <cofactor evidence="12">
        <name>FAD</name>
        <dbReference type="ChEBI" id="CHEBI:57692"/>
    </cofactor>
    <text evidence="12">Binds 1 FAD per subunit.</text>
</comment>
<dbReference type="InterPro" id="IPR036188">
    <property type="entry name" value="FAD/NAD-bd_sf"/>
</dbReference>
<dbReference type="SUPFAM" id="SSF51905">
    <property type="entry name" value="FAD/NAD(P)-binding domain"/>
    <property type="match status" value="1"/>
</dbReference>
<dbReference type="PRINTS" id="PR00368">
    <property type="entry name" value="FADPNR"/>
</dbReference>
<dbReference type="GO" id="GO:0006103">
    <property type="term" value="P:2-oxoglutarate metabolic process"/>
    <property type="evidence" value="ECO:0007669"/>
    <property type="project" value="TreeGrafter"/>
</dbReference>
<feature type="domain" description="Lipoyl-binding" evidence="13">
    <location>
        <begin position="96"/>
        <end position="172"/>
    </location>
</feature>
<dbReference type="SUPFAM" id="SSF51230">
    <property type="entry name" value="Single hybrid motif"/>
    <property type="match status" value="2"/>
</dbReference>
<dbReference type="PANTHER" id="PTHR22912">
    <property type="entry name" value="DISULFIDE OXIDOREDUCTASE"/>
    <property type="match status" value="1"/>
</dbReference>
<keyword evidence="10 12" id="KW-0676">Redox-active center</keyword>
<comment type="miscellaneous">
    <text evidence="12">The active site is a redox-active disulfide bond.</text>
</comment>
<dbReference type="PROSITE" id="PS50968">
    <property type="entry name" value="BIOTINYL_LIPOYL"/>
    <property type="match status" value="2"/>
</dbReference>
<proteinExistence type="inferred from homology"/>
<evidence type="ECO:0000313" key="15">
    <source>
        <dbReference type="Proteomes" id="UP000609121"/>
    </source>
</evidence>
<name>A0A8J7CYM4_9RHOB</name>
<dbReference type="Pfam" id="PF07992">
    <property type="entry name" value="Pyr_redox_2"/>
    <property type="match status" value="1"/>
</dbReference>
<dbReference type="InterPro" id="IPR006258">
    <property type="entry name" value="Lipoamide_DH"/>
</dbReference>
<sequence length="679" mass="70238">MDVKVPDIGDFTDVPVVSVLVSVGDVVAAEDPLIELESDKATLEVPSPAAGKVAEIKVGEGDKVSEGTLIIVLEAEGAEAAPSEAPAAPEAKSAGGGTIDVTVPDIGDFDDVPVVSVLVSVGDTVAAEDALIELESDKATMEVPSPSAGTVKEIKVAEGDKVSQGSLIMVLEGEGGASSGAVEAPKAAAAPAAPAAVAATGSASGKGDLHAEVVVLGSGPGGYTAAFRAADLGKKVILIEKDPVLGGVCLNVGCIPSKALLHVAKVITEAEEMGAHGVSFAKPKINLDEVRAFKDKVVGQLTGGLTGLSKARKVEVVRGMGKFTGPNMIEVAGEDGTKTVSFDQCIIAAGSEPVSLPFIPKDDPRIVDSTGALELREIPKRMLVLGGGIIGLEMACVYDALGAKITVVEFMDQIIPGADKDIVKPLATRIGGRYENVFLKTKVTNVEAQKKGLKVTFEGADGKTFEDTFDMMLVAVGRRPNGKLIDAEKAGVLVDERGFIPVDKQQRTGVAHIFAIGDVVGQPMLAHKAVHEGKVAAEVCAGENRWFDARLIPSVAYTDPEVAWCGLTETEAKAKGIAYEKGVFPWAASGKALSNGRSEGMTKLLFNPEDQRVIGACIVGTNAGDLIAEAALAIEMGADAVDLGHTIHAHPTLSETLNFAAEMFEGTITDLMPPKKKKH</sequence>
<dbReference type="Pfam" id="PF00364">
    <property type="entry name" value="Biotin_lipoyl"/>
    <property type="match status" value="2"/>
</dbReference>
<comment type="cofactor">
    <cofactor evidence="1">
        <name>(R)-lipoate</name>
        <dbReference type="ChEBI" id="CHEBI:83088"/>
    </cofactor>
</comment>
<dbReference type="EMBL" id="JACVXA010000001">
    <property type="protein sequence ID" value="MBE3636718.1"/>
    <property type="molecule type" value="Genomic_DNA"/>
</dbReference>
<evidence type="ECO:0000256" key="3">
    <source>
        <dbReference type="ARBA" id="ARBA00012608"/>
    </source>
</evidence>
<dbReference type="InterPro" id="IPR016156">
    <property type="entry name" value="FAD/NAD-linked_Rdtase_dimer_sf"/>
</dbReference>